<organism evidence="2 3">
    <name type="scientific">Natribaculum luteum</name>
    <dbReference type="NCBI Taxonomy" id="1586232"/>
    <lineage>
        <taxon>Archaea</taxon>
        <taxon>Methanobacteriati</taxon>
        <taxon>Methanobacteriota</taxon>
        <taxon>Stenosarchaea group</taxon>
        <taxon>Halobacteria</taxon>
        <taxon>Halobacteriales</taxon>
        <taxon>Natrialbaceae</taxon>
        <taxon>Natribaculum</taxon>
    </lineage>
</organism>
<proteinExistence type="predicted"/>
<reference evidence="2 3" key="1">
    <citation type="journal article" date="2014" name="Int. J. Syst. Evol. Microbiol.">
        <title>Complete genome sequence of Corynebacterium casei LMG S-19264T (=DSM 44701T), isolated from a smear-ripened cheese.</title>
        <authorList>
            <consortium name="US DOE Joint Genome Institute (JGI-PGF)"/>
            <person name="Walter F."/>
            <person name="Albersmeier A."/>
            <person name="Kalinowski J."/>
            <person name="Ruckert C."/>
        </authorList>
    </citation>
    <scope>NUCLEOTIDE SEQUENCE [LARGE SCALE GENOMIC DNA]</scope>
    <source>
        <strain evidence="2 3">IBRC-M 10912</strain>
    </source>
</reference>
<accession>A0ABD5P3Z3</accession>
<evidence type="ECO:0000256" key="1">
    <source>
        <dbReference type="SAM" id="Phobius"/>
    </source>
</evidence>
<feature type="transmembrane region" description="Helical" evidence="1">
    <location>
        <begin position="27"/>
        <end position="49"/>
    </location>
</feature>
<sequence length="324" mass="35461">MEPTRSDRGPWDRGVLWLVISGKRLRIAGVVVGVVLAVMGTLTVAGVLPRRPADPMYFLLSSLLGGNLTLITVVISINQLVLSRELGSPGELRNRMEDAMEFRTDAEATAEWYVSPVRPGAFLLDLHESLCDQAEALDEAVADHGNERVTDRVENIATSVRQDVREVGAELDGSDGEEFTAIVATLGTNHAEQLEKLDRFLVEFRDDLSATERDLVDSIATHLLYVDVARNYFRTVYVERELSFLSRVILYVGVPAELVVAVALAMYVGPEVVPPLAFALFVPVAVAAGFAPLAVLFSFVLRLAWVAERNAAVIPFTALESEQP</sequence>
<dbReference type="Proteomes" id="UP001595821">
    <property type="component" value="Unassembled WGS sequence"/>
</dbReference>
<dbReference type="GeneID" id="71855540"/>
<keyword evidence="1" id="KW-0812">Transmembrane</keyword>
<feature type="transmembrane region" description="Helical" evidence="1">
    <location>
        <begin position="276"/>
        <end position="301"/>
    </location>
</feature>
<evidence type="ECO:0000313" key="2">
    <source>
        <dbReference type="EMBL" id="MFC4249051.1"/>
    </source>
</evidence>
<name>A0ABD5P3Z3_9EURY</name>
<feature type="transmembrane region" description="Helical" evidence="1">
    <location>
        <begin position="248"/>
        <end position="270"/>
    </location>
</feature>
<feature type="transmembrane region" description="Helical" evidence="1">
    <location>
        <begin position="55"/>
        <end position="77"/>
    </location>
</feature>
<dbReference type="InterPro" id="IPR058278">
    <property type="entry name" value="DUF7972"/>
</dbReference>
<dbReference type="AlphaFoldDB" id="A0ABD5P3Z3"/>
<dbReference type="EMBL" id="JBHSDJ010000130">
    <property type="protein sequence ID" value="MFC4249051.1"/>
    <property type="molecule type" value="Genomic_DNA"/>
</dbReference>
<protein>
    <recommendedName>
        <fullName evidence="4">DUF4239 domain-containing protein</fullName>
    </recommendedName>
</protein>
<evidence type="ECO:0000313" key="3">
    <source>
        <dbReference type="Proteomes" id="UP001595821"/>
    </source>
</evidence>
<evidence type="ECO:0008006" key="4">
    <source>
        <dbReference type="Google" id="ProtNLM"/>
    </source>
</evidence>
<dbReference type="RefSeq" id="WP_246970026.1">
    <property type="nucleotide sequence ID" value="NZ_CP095397.1"/>
</dbReference>
<keyword evidence="1" id="KW-1133">Transmembrane helix</keyword>
<gene>
    <name evidence="2" type="ORF">ACFOZ7_19320</name>
</gene>
<dbReference type="Pfam" id="PF25927">
    <property type="entry name" value="DUF7972"/>
    <property type="match status" value="1"/>
</dbReference>
<keyword evidence="1" id="KW-0472">Membrane</keyword>
<comment type="caution">
    <text evidence="2">The sequence shown here is derived from an EMBL/GenBank/DDBJ whole genome shotgun (WGS) entry which is preliminary data.</text>
</comment>